<reference evidence="2" key="1">
    <citation type="submission" date="2023-02" db="EMBL/GenBank/DDBJ databases">
        <title>Pathogen: clinical or host-associated sample.</title>
        <authorList>
            <person name="Hergert J."/>
            <person name="Casey R."/>
            <person name="Wagner J."/>
            <person name="Young E.L."/>
            <person name="Oakeson K.F."/>
        </authorList>
    </citation>
    <scope>NUCLEOTIDE SEQUENCE</scope>
    <source>
        <strain evidence="2">2022CK-00830</strain>
    </source>
</reference>
<accession>A0AAX3N489</accession>
<protein>
    <submittedName>
        <fullName evidence="2">Uncharacterized protein</fullName>
    </submittedName>
</protein>
<evidence type="ECO:0000313" key="3">
    <source>
        <dbReference type="Proteomes" id="UP001220962"/>
    </source>
</evidence>
<evidence type="ECO:0000313" key="2">
    <source>
        <dbReference type="EMBL" id="WDH83437.1"/>
    </source>
</evidence>
<keyword evidence="1" id="KW-0472">Membrane</keyword>
<keyword evidence="1" id="KW-1133">Transmembrane helix</keyword>
<dbReference type="RefSeq" id="WP_274359546.1">
    <property type="nucleotide sequence ID" value="NZ_CP118101.1"/>
</dbReference>
<feature type="transmembrane region" description="Helical" evidence="1">
    <location>
        <begin position="48"/>
        <end position="66"/>
    </location>
</feature>
<proteinExistence type="predicted"/>
<feature type="transmembrane region" description="Helical" evidence="1">
    <location>
        <begin position="72"/>
        <end position="91"/>
    </location>
</feature>
<dbReference type="EMBL" id="CP118101">
    <property type="protein sequence ID" value="WDH83437.1"/>
    <property type="molecule type" value="Genomic_DNA"/>
</dbReference>
<dbReference type="Proteomes" id="UP001220962">
    <property type="component" value="Chromosome"/>
</dbReference>
<sequence>MIMQEVPFISANITIIVCLLINILLFFKEGRGRSERWNQIIVNPLNMAFSFLLIGYTGLNSLFLILDFSLEYYKLFIDILMAVIVLSYLIMMLNERKRHNQEQNGR</sequence>
<evidence type="ECO:0000256" key="1">
    <source>
        <dbReference type="SAM" id="Phobius"/>
    </source>
</evidence>
<organism evidence="2 3">
    <name type="scientific">Paenibacillus urinalis</name>
    <dbReference type="NCBI Taxonomy" id="521520"/>
    <lineage>
        <taxon>Bacteria</taxon>
        <taxon>Bacillati</taxon>
        <taxon>Bacillota</taxon>
        <taxon>Bacilli</taxon>
        <taxon>Bacillales</taxon>
        <taxon>Paenibacillaceae</taxon>
        <taxon>Paenibacillus</taxon>
    </lineage>
</organism>
<keyword evidence="1" id="KW-0812">Transmembrane</keyword>
<feature type="transmembrane region" description="Helical" evidence="1">
    <location>
        <begin position="6"/>
        <end position="27"/>
    </location>
</feature>
<name>A0AAX3N489_9BACL</name>
<dbReference type="AlphaFoldDB" id="A0AAX3N489"/>
<gene>
    <name evidence="2" type="ORF">PUW23_04110</name>
</gene>